<dbReference type="Gene3D" id="3.80.10.10">
    <property type="entry name" value="Ribonuclease Inhibitor"/>
    <property type="match status" value="2"/>
</dbReference>
<sequence>MFGIDALLDIVSTIVILCVLFKTYYTLYDSGPKDIPLMAYYDDKFLIHFLNEFQLLLVNSRSSPFTHGSGGHCTVALNRLPQMLHDVEFCVTTLQVPSSLQTLWPEYMWLYVDHANWTAVPEVMLDMNINFLRLTNNQIQVVPPDLVTIPSLTFIILTGKPISILPEGLGKPATVIDVLYIDSTNISMLPSWLDASTTAIIAGDSPFCKSHSLPDACAPHASTADSRKQQRTKKFTVKLQPTRFRCVWLLIFVMHAFCAAYYVAVAALYQYLLHTAIVWTVVLYSLSIDISVYPVITAAHAVFAAGHLWGILKMVWNSVRCGQLEFDAGQTPTIKVNRPAARNAFLTWWARARRAWGSFFGRRGMFGIEGKLFELRIAAQETIEIVLQSCQCYRMSWLLATMWLQRLYAVMIVLNCWIGALIHFLSHRLSSGSHHVARTRVVLLVIDALLDIVSTIVIPCVLFQTYYINYDPERRDFPLTFYYDDNFLMNFLNEFQLLLVNGWTDLMMRCTFATSLLLSLESIKATLQRAIGAKAIVPTLTSAKSLQDVTASPPKGPSLGPTLPVHSKPVHGVAINAIHFMFVVWGCIVAYAQLHAQAIGESTNCIVAVHPWFRNKAGCALIELNGTHWSEDDDTKEAVADELAKFDEEVVSYLILRNHTGLHMPASIQKLSNLVGLKLDNISLVEWGEDAALTNTHHPRLMFLFLVRFNATAIPPGMLSTDFPKMLHDVEFCVTTLPELPPSLPSIWPPYMWLYVDHANWTEVPQVMLDMSLSFLRLAYNRIQVAPPELFTSESLSFVVLSGNPILSLPANLSKPSIDLQMLLVDSTYISELPSWIDMSITSVFAGGTPYCNNGTNHATSLTRGRLPVCSNDIDCRVLHHVL</sequence>
<feature type="transmembrane region" description="Helical" evidence="3">
    <location>
        <begin position="441"/>
        <end position="468"/>
    </location>
</feature>
<evidence type="ECO:0000256" key="2">
    <source>
        <dbReference type="ARBA" id="ARBA00022737"/>
    </source>
</evidence>
<proteinExistence type="predicted"/>
<keyword evidence="5" id="KW-1185">Reference proteome</keyword>
<reference evidence="4" key="1">
    <citation type="submission" date="2022-11" db="EMBL/GenBank/DDBJ databases">
        <authorList>
            <person name="Morgan W.R."/>
            <person name="Tartar A."/>
        </authorList>
    </citation>
    <scope>NUCLEOTIDE SEQUENCE</scope>
    <source>
        <strain evidence="4">ARSEF 373</strain>
    </source>
</reference>
<keyword evidence="3" id="KW-0812">Transmembrane</keyword>
<evidence type="ECO:0000256" key="1">
    <source>
        <dbReference type="ARBA" id="ARBA00022614"/>
    </source>
</evidence>
<accession>A0AAV2YZP7</accession>
<feature type="transmembrane region" description="Helical" evidence="3">
    <location>
        <begin position="407"/>
        <end position="426"/>
    </location>
</feature>
<keyword evidence="3" id="KW-0472">Membrane</keyword>
<protein>
    <recommendedName>
        <fullName evidence="6">Leucine-rich repeat domain-containing protein</fullName>
    </recommendedName>
</protein>
<dbReference type="InterPro" id="IPR050216">
    <property type="entry name" value="LRR_domain-containing"/>
</dbReference>
<feature type="transmembrane region" description="Helical" evidence="3">
    <location>
        <begin position="292"/>
        <end position="312"/>
    </location>
</feature>
<dbReference type="SUPFAM" id="SSF52058">
    <property type="entry name" value="L domain-like"/>
    <property type="match status" value="2"/>
</dbReference>
<dbReference type="PANTHER" id="PTHR48051">
    <property type="match status" value="1"/>
</dbReference>
<evidence type="ECO:0000313" key="5">
    <source>
        <dbReference type="Proteomes" id="UP001146120"/>
    </source>
</evidence>
<evidence type="ECO:0008006" key="6">
    <source>
        <dbReference type="Google" id="ProtNLM"/>
    </source>
</evidence>
<dbReference type="InterPro" id="IPR032675">
    <property type="entry name" value="LRR_dom_sf"/>
</dbReference>
<dbReference type="AlphaFoldDB" id="A0AAV2YZP7"/>
<comment type="caution">
    <text evidence="4">The sequence shown here is derived from an EMBL/GenBank/DDBJ whole genome shotgun (WGS) entry which is preliminary data.</text>
</comment>
<feature type="transmembrane region" description="Helical" evidence="3">
    <location>
        <begin position="6"/>
        <end position="25"/>
    </location>
</feature>
<feature type="transmembrane region" description="Helical" evidence="3">
    <location>
        <begin position="247"/>
        <end position="272"/>
    </location>
</feature>
<feature type="transmembrane region" description="Helical" evidence="3">
    <location>
        <begin position="573"/>
        <end position="594"/>
    </location>
</feature>
<gene>
    <name evidence="4" type="ORF">N0F65_005456</name>
</gene>
<dbReference type="PANTHER" id="PTHR48051:SF1">
    <property type="entry name" value="RAS SUPPRESSOR PROTEIN 1"/>
    <property type="match status" value="1"/>
</dbReference>
<evidence type="ECO:0000256" key="3">
    <source>
        <dbReference type="SAM" id="Phobius"/>
    </source>
</evidence>
<dbReference type="EMBL" id="DAKRPA010000086">
    <property type="protein sequence ID" value="DAZ99288.1"/>
    <property type="molecule type" value="Genomic_DNA"/>
</dbReference>
<keyword evidence="3" id="KW-1133">Transmembrane helix</keyword>
<dbReference type="Proteomes" id="UP001146120">
    <property type="component" value="Unassembled WGS sequence"/>
</dbReference>
<keyword evidence="2" id="KW-0677">Repeat</keyword>
<organism evidence="4 5">
    <name type="scientific">Lagenidium giganteum</name>
    <dbReference type="NCBI Taxonomy" id="4803"/>
    <lineage>
        <taxon>Eukaryota</taxon>
        <taxon>Sar</taxon>
        <taxon>Stramenopiles</taxon>
        <taxon>Oomycota</taxon>
        <taxon>Peronosporomycetes</taxon>
        <taxon>Pythiales</taxon>
        <taxon>Pythiaceae</taxon>
    </lineage>
</organism>
<evidence type="ECO:0000313" key="4">
    <source>
        <dbReference type="EMBL" id="DAZ99288.1"/>
    </source>
</evidence>
<dbReference type="GO" id="GO:0005737">
    <property type="term" value="C:cytoplasm"/>
    <property type="evidence" value="ECO:0007669"/>
    <property type="project" value="TreeGrafter"/>
</dbReference>
<reference evidence="4" key="2">
    <citation type="journal article" date="2023" name="Microbiol Resour">
        <title>Decontamination and Annotation of the Draft Genome Sequence of the Oomycete Lagenidium giganteum ARSEF 373.</title>
        <authorList>
            <person name="Morgan W.R."/>
            <person name="Tartar A."/>
        </authorList>
    </citation>
    <scope>NUCLEOTIDE SEQUENCE</scope>
    <source>
        <strain evidence="4">ARSEF 373</strain>
    </source>
</reference>
<name>A0AAV2YZP7_9STRA</name>
<keyword evidence="1" id="KW-0433">Leucine-rich repeat</keyword>